<dbReference type="SUPFAM" id="SSF56112">
    <property type="entry name" value="Protein kinase-like (PK-like)"/>
    <property type="match status" value="1"/>
</dbReference>
<dbReference type="SUPFAM" id="SSF48403">
    <property type="entry name" value="Ankyrin repeat"/>
    <property type="match status" value="2"/>
</dbReference>
<feature type="repeat" description="ANK" evidence="1">
    <location>
        <begin position="104"/>
        <end position="129"/>
    </location>
</feature>
<accession>A0A4Z1SNH6</accession>
<sequence>MNDNTNLVPQKMPTTELMQAASKGATEEVERKLSQAGTQDSNGRTALMKAARGGYASCVRLLLSQEARIQDYLGWTALMKAAEKGHADCTELLIPAEAKMQDKKGWTALILAAYYGHASCVERLLLEAGIQKYNGFTALMCAAQNGHADCVRLLLTKEAGIKHSKGQTSLMSAAVRGHLDCVRLLIPHEGRLQNGDGWTALMFAAQHDHPDCVRALLDVEAGMADETQSTALMKAAISGHIDCVNILVDKESCLRNAKGQTALIETAIGGNASCVRVLIPKEAGARDSYSMTALMWAVVKNNLECAEFLLSEAGITTTQEVSLDVGSRSITVPEGSTALIIAAILRALPFVELLKPFEVGVTDLDGHNARWHATVRNYGEIMEKLGEEAEGADAKAPSPHTHMTALMRAAIAGKAEVVRQHIGELGMQDSHGWTALMHAAENGRIGCVKLLLSEAEIINAAGETALEIASVSGQEDPRFQARCTECLRLIQEHLDGTVARKAMHQGDNLHALSVASLPPSDMHFGYPGLDNKYSIIESIGTGSFGEVFAVRDVLNRCHAVKRVPYTGFQPSTRKGLQMEMDQLPNLRHEGILRYLSVHDDVRNKHAYFVMELCIGDLAGEIDKRLDAGTSFSDAEVWRYVGMIADALLYLHTQNLVHRDLKPANILIDRDGNCKLGDFGLVRATNATQRAATVCGTFFYQAPELLEGGQQTCSGKIDVWSLGVIAYELCTLRKPFCSGNIGTLCQLITEKEPTPITDRSADLVALIKDMIIKDPAVRPPIDQVYARLMAMRMDQSRTLSL</sequence>
<dbReference type="EMBL" id="VDLU01000004">
    <property type="protein sequence ID" value="TNJ27306.1"/>
    <property type="molecule type" value="Genomic_DNA"/>
</dbReference>
<dbReference type="Pfam" id="PF00069">
    <property type="entry name" value="Pkinase"/>
    <property type="match status" value="1"/>
</dbReference>
<organism evidence="3 4">
    <name type="scientific">Giardia muris</name>
    <dbReference type="NCBI Taxonomy" id="5742"/>
    <lineage>
        <taxon>Eukaryota</taxon>
        <taxon>Metamonada</taxon>
        <taxon>Diplomonadida</taxon>
        <taxon>Hexamitidae</taxon>
        <taxon>Giardiinae</taxon>
        <taxon>Giardia</taxon>
    </lineage>
</organism>
<dbReference type="InterPro" id="IPR008271">
    <property type="entry name" value="Ser/Thr_kinase_AS"/>
</dbReference>
<dbReference type="Gene3D" id="1.10.510.10">
    <property type="entry name" value="Transferase(Phosphotransferase) domain 1"/>
    <property type="match status" value="1"/>
</dbReference>
<dbReference type="VEuPathDB" id="GiardiaDB:GMRT_11509"/>
<evidence type="ECO:0000259" key="2">
    <source>
        <dbReference type="PROSITE" id="PS50011"/>
    </source>
</evidence>
<dbReference type="GO" id="GO:0004672">
    <property type="term" value="F:protein kinase activity"/>
    <property type="evidence" value="ECO:0007669"/>
    <property type="project" value="InterPro"/>
</dbReference>
<dbReference type="PROSITE" id="PS50088">
    <property type="entry name" value="ANK_REPEAT"/>
    <property type="match status" value="5"/>
</dbReference>
<evidence type="ECO:0000256" key="1">
    <source>
        <dbReference type="PROSITE-ProRule" id="PRU00023"/>
    </source>
</evidence>
<dbReference type="PANTHER" id="PTHR24120:SF4">
    <property type="entry name" value="GH07239P"/>
    <property type="match status" value="1"/>
</dbReference>
<dbReference type="GO" id="GO:0005524">
    <property type="term" value="F:ATP binding"/>
    <property type="evidence" value="ECO:0007669"/>
    <property type="project" value="InterPro"/>
</dbReference>
<feature type="repeat" description="ANK" evidence="1">
    <location>
        <begin position="134"/>
        <end position="166"/>
    </location>
</feature>
<keyword evidence="1" id="KW-0040">ANK repeat</keyword>
<evidence type="ECO:0000313" key="3">
    <source>
        <dbReference type="EMBL" id="TNJ27306.1"/>
    </source>
</evidence>
<keyword evidence="3" id="KW-0808">Transferase</keyword>
<dbReference type="SMART" id="SM00220">
    <property type="entry name" value="S_TKc"/>
    <property type="match status" value="1"/>
</dbReference>
<dbReference type="InterPro" id="IPR000719">
    <property type="entry name" value="Prot_kinase_dom"/>
</dbReference>
<dbReference type="PROSITE" id="PS50011">
    <property type="entry name" value="PROTEIN_KINASE_DOM"/>
    <property type="match status" value="1"/>
</dbReference>
<dbReference type="InterPro" id="IPR011009">
    <property type="entry name" value="Kinase-like_dom_sf"/>
</dbReference>
<keyword evidence="4" id="KW-1185">Reference proteome</keyword>
<reference evidence="3 4" key="1">
    <citation type="submission" date="2019-05" db="EMBL/GenBank/DDBJ databases">
        <title>The compact genome of Giardia muris reveals important steps in the evolution of intestinal protozoan parasites.</title>
        <authorList>
            <person name="Xu F."/>
            <person name="Jimenez-Gonzalez A."/>
            <person name="Einarsson E."/>
            <person name="Astvaldsson A."/>
            <person name="Peirasmaki D."/>
            <person name="Eckmann L."/>
            <person name="Andersson J.O."/>
            <person name="Svard S.G."/>
            <person name="Jerlstrom-Hultqvist J."/>
        </authorList>
    </citation>
    <scope>NUCLEOTIDE SEQUENCE [LARGE SCALE GENOMIC DNA]</scope>
    <source>
        <strain evidence="3 4">Roberts-Thomson</strain>
    </source>
</reference>
<dbReference type="Gene3D" id="1.25.40.20">
    <property type="entry name" value="Ankyrin repeat-containing domain"/>
    <property type="match status" value="4"/>
</dbReference>
<feature type="repeat" description="ANK" evidence="1">
    <location>
        <begin position="431"/>
        <end position="463"/>
    </location>
</feature>
<feature type="repeat" description="ANK" evidence="1">
    <location>
        <begin position="42"/>
        <end position="69"/>
    </location>
</feature>
<protein>
    <submittedName>
        <fullName evidence="3">Kinase, NEK</fullName>
    </submittedName>
</protein>
<proteinExistence type="predicted"/>
<dbReference type="InterPro" id="IPR036770">
    <property type="entry name" value="Ankyrin_rpt-contain_sf"/>
</dbReference>
<dbReference type="PANTHER" id="PTHR24120">
    <property type="entry name" value="GH07239P"/>
    <property type="match status" value="1"/>
</dbReference>
<feature type="repeat" description="ANK" evidence="1">
    <location>
        <begin position="165"/>
        <end position="197"/>
    </location>
</feature>
<feature type="domain" description="Protein kinase" evidence="2">
    <location>
        <begin position="533"/>
        <end position="790"/>
    </location>
</feature>
<keyword evidence="3" id="KW-0418">Kinase</keyword>
<dbReference type="PROSITE" id="PS50297">
    <property type="entry name" value="ANK_REP_REGION"/>
    <property type="match status" value="2"/>
</dbReference>
<comment type="caution">
    <text evidence="3">The sequence shown here is derived from an EMBL/GenBank/DDBJ whole genome shotgun (WGS) entry which is preliminary data.</text>
</comment>
<dbReference type="InterPro" id="IPR002110">
    <property type="entry name" value="Ankyrin_rpt"/>
</dbReference>
<evidence type="ECO:0000313" key="4">
    <source>
        <dbReference type="Proteomes" id="UP000315496"/>
    </source>
</evidence>
<dbReference type="Pfam" id="PF12796">
    <property type="entry name" value="Ank_2"/>
    <property type="match status" value="3"/>
</dbReference>
<dbReference type="AlphaFoldDB" id="A0A4Z1SNH6"/>
<dbReference type="Pfam" id="PF00023">
    <property type="entry name" value="Ank"/>
    <property type="match status" value="2"/>
</dbReference>
<dbReference type="OrthoDB" id="341259at2759"/>
<dbReference type="SMART" id="SM00248">
    <property type="entry name" value="ANK"/>
    <property type="match status" value="12"/>
</dbReference>
<dbReference type="Proteomes" id="UP000315496">
    <property type="component" value="Chromosome 4"/>
</dbReference>
<dbReference type="PROSITE" id="PS00108">
    <property type="entry name" value="PROTEIN_KINASE_ST"/>
    <property type="match status" value="1"/>
</dbReference>
<gene>
    <name evidence="3" type="ORF">GMRT_11509</name>
</gene>
<name>A0A4Z1SNH6_GIAMU</name>